<comment type="caution">
    <text evidence="11">The sequence shown here is derived from an EMBL/GenBank/DDBJ whole genome shotgun (WGS) entry which is preliminary data.</text>
</comment>
<sequence length="281" mass="30746">MEPPDQCSQYITSLLSPGVDEEKELQDMNAMVLSLTEEAEEEEEDAQPEPEQGTAAGEKLKSAGAQGGEEKDGGGEEKDGGGTEVPGHLWEGNLEGTSRSDGNVEDSDQSEKEPGQQDSRPQGAVGGLEPGNAFTPLQLQELERIFQCEQFPSEFLRGWLARSMNVTELAVQIWFENRRAKWERHQRASMARNMLPFMAVGQPVMVTAAEAIMAPLFISGMRDGYFWGHSHSSSLCFPMPPFPPPSLPLPPMLLPPMPPAGQAEFGPFPFVIVPSFTFPNV</sequence>
<dbReference type="Proteomes" id="UP000236370">
    <property type="component" value="Unassembled WGS sequence"/>
</dbReference>
<feature type="region of interest" description="Disordered" evidence="9">
    <location>
        <begin position="15"/>
        <end position="132"/>
    </location>
</feature>
<dbReference type="EMBL" id="NBAG03000296">
    <property type="protein sequence ID" value="PNI45501.1"/>
    <property type="molecule type" value="Genomic_DNA"/>
</dbReference>
<evidence type="ECO:0000256" key="7">
    <source>
        <dbReference type="PROSITE-ProRule" id="PRU00108"/>
    </source>
</evidence>
<reference evidence="11 12" key="1">
    <citation type="submission" date="2017-12" db="EMBL/GenBank/DDBJ databases">
        <title>High-resolution comparative analysis of great ape genomes.</title>
        <authorList>
            <person name="Pollen A."/>
            <person name="Hastie A."/>
            <person name="Hormozdiari F."/>
            <person name="Dougherty M."/>
            <person name="Liu R."/>
            <person name="Chaisson M."/>
            <person name="Hoppe E."/>
            <person name="Hill C."/>
            <person name="Pang A."/>
            <person name="Hillier L."/>
            <person name="Baker C."/>
            <person name="Armstrong J."/>
            <person name="Shendure J."/>
            <person name="Paten B."/>
            <person name="Wilson R."/>
            <person name="Chao H."/>
            <person name="Schneider V."/>
            <person name="Ventura M."/>
            <person name="Kronenberg Z."/>
            <person name="Murali S."/>
            <person name="Gordon D."/>
            <person name="Cantsilieris S."/>
            <person name="Munson K."/>
            <person name="Nelson B."/>
            <person name="Raja A."/>
            <person name="Underwood J."/>
            <person name="Diekhans M."/>
            <person name="Fiddes I."/>
            <person name="Haussler D."/>
            <person name="Eichler E."/>
        </authorList>
    </citation>
    <scope>NUCLEOTIDE SEQUENCE [LARGE SCALE GENOMIC DNA]</scope>
    <source>
        <strain evidence="11">Yerkes chimp pedigree #C0471</strain>
    </source>
</reference>
<dbReference type="SUPFAM" id="SSF46689">
    <property type="entry name" value="Homeodomain-like"/>
    <property type="match status" value="1"/>
</dbReference>
<evidence type="ECO:0000256" key="2">
    <source>
        <dbReference type="ARBA" id="ARBA00023125"/>
    </source>
</evidence>
<organism evidence="11 12">
    <name type="scientific">Pan troglodytes</name>
    <name type="common">Chimpanzee</name>
    <dbReference type="NCBI Taxonomy" id="9598"/>
    <lineage>
        <taxon>Eukaryota</taxon>
        <taxon>Metazoa</taxon>
        <taxon>Chordata</taxon>
        <taxon>Craniata</taxon>
        <taxon>Vertebrata</taxon>
        <taxon>Euteleostomi</taxon>
        <taxon>Mammalia</taxon>
        <taxon>Eutheria</taxon>
        <taxon>Euarchontoglires</taxon>
        <taxon>Primates</taxon>
        <taxon>Haplorrhini</taxon>
        <taxon>Catarrhini</taxon>
        <taxon>Hominidae</taxon>
        <taxon>Pan</taxon>
    </lineage>
</organism>
<feature type="compositionally biased region" description="Acidic residues" evidence="9">
    <location>
        <begin position="37"/>
        <end position="48"/>
    </location>
</feature>
<protein>
    <submittedName>
        <fullName evidence="11">RHOXF2 isoform 1</fullName>
    </submittedName>
</protein>
<dbReference type="GO" id="GO:0005634">
    <property type="term" value="C:nucleus"/>
    <property type="evidence" value="ECO:0007669"/>
    <property type="project" value="UniProtKB-SubCell"/>
</dbReference>
<dbReference type="InterPro" id="IPR001356">
    <property type="entry name" value="HD"/>
</dbReference>
<dbReference type="InterPro" id="IPR009057">
    <property type="entry name" value="Homeodomain-like_sf"/>
</dbReference>
<keyword evidence="2 7" id="KW-0238">DNA-binding</keyword>
<accession>A0A6D2WJ76</accession>
<gene>
    <name evidence="11" type="ORF">CK820_G0029837</name>
</gene>
<evidence type="ECO:0000256" key="8">
    <source>
        <dbReference type="RuleBase" id="RU000682"/>
    </source>
</evidence>
<feature type="domain" description="Homeobox" evidence="10">
    <location>
        <begin position="133"/>
        <end position="185"/>
    </location>
</feature>
<dbReference type="OrthoDB" id="9539450at2759"/>
<evidence type="ECO:0000256" key="4">
    <source>
        <dbReference type="ARBA" id="ARBA00023242"/>
    </source>
</evidence>
<dbReference type="PANTHER" id="PTHR24329">
    <property type="entry name" value="HOMEOBOX PROTEIN ARISTALESS"/>
    <property type="match status" value="1"/>
</dbReference>
<keyword evidence="4 7" id="KW-0539">Nucleus</keyword>
<dbReference type="Gene3D" id="1.10.10.60">
    <property type="entry name" value="Homeodomain-like"/>
    <property type="match status" value="1"/>
</dbReference>
<dbReference type="KEGG" id="ptr:129135292"/>
<dbReference type="PANTHER" id="PTHR24329:SF567">
    <property type="entry name" value="RHOX HOMEOBOX FAMILY MEMBER 2-RELATED"/>
    <property type="match status" value="1"/>
</dbReference>
<feature type="DNA-binding region" description="Homeobox" evidence="7">
    <location>
        <begin position="135"/>
        <end position="186"/>
    </location>
</feature>
<dbReference type="Pfam" id="PF00046">
    <property type="entry name" value="Homeodomain"/>
    <property type="match status" value="1"/>
</dbReference>
<dbReference type="GO" id="GO:0003677">
    <property type="term" value="F:DNA binding"/>
    <property type="evidence" value="ECO:0007669"/>
    <property type="project" value="UniProtKB-UniRule"/>
</dbReference>
<evidence type="ECO:0000256" key="9">
    <source>
        <dbReference type="SAM" id="MobiDB-lite"/>
    </source>
</evidence>
<evidence type="ECO:0000313" key="11">
    <source>
        <dbReference type="EMBL" id="PNI45501.1"/>
    </source>
</evidence>
<comment type="function">
    <text evidence="5">Transcription factor maybe involved in reproductive processes. Modulates expression of target genes encoding proteins involved in processes relevant to spermatogenesis.</text>
</comment>
<evidence type="ECO:0000256" key="5">
    <source>
        <dbReference type="ARBA" id="ARBA00053663"/>
    </source>
</evidence>
<name>A0A6D2WJ76_PANTR</name>
<feature type="compositionally biased region" description="Basic and acidic residues" evidence="9">
    <location>
        <begin position="68"/>
        <end position="81"/>
    </location>
</feature>
<dbReference type="InterPro" id="IPR050649">
    <property type="entry name" value="Paired_Homeobox_TFs"/>
</dbReference>
<comment type="similarity">
    <text evidence="6">Belongs to the paired-like homeobox family. PEPP subfamily.</text>
</comment>
<dbReference type="FunFam" id="1.10.10.60:FF:000433">
    <property type="entry name" value="Reproductive homeobox 2B"/>
    <property type="match status" value="1"/>
</dbReference>
<dbReference type="CDD" id="cd00086">
    <property type="entry name" value="homeodomain"/>
    <property type="match status" value="1"/>
</dbReference>
<dbReference type="OMA" id="HNADANT"/>
<evidence type="ECO:0000259" key="10">
    <source>
        <dbReference type="PROSITE" id="PS50071"/>
    </source>
</evidence>
<evidence type="ECO:0000256" key="3">
    <source>
        <dbReference type="ARBA" id="ARBA00023155"/>
    </source>
</evidence>
<dbReference type="PROSITE" id="PS50071">
    <property type="entry name" value="HOMEOBOX_2"/>
    <property type="match status" value="1"/>
</dbReference>
<evidence type="ECO:0000256" key="6">
    <source>
        <dbReference type="ARBA" id="ARBA00061489"/>
    </source>
</evidence>
<comment type="subcellular location">
    <subcellularLocation>
        <location evidence="1 7 8">Nucleus</location>
    </subcellularLocation>
</comment>
<evidence type="ECO:0000313" key="12">
    <source>
        <dbReference type="Proteomes" id="UP000236370"/>
    </source>
</evidence>
<dbReference type="SMART" id="SM00389">
    <property type="entry name" value="HOX"/>
    <property type="match status" value="1"/>
</dbReference>
<dbReference type="GO" id="GO:0010628">
    <property type="term" value="P:positive regulation of gene expression"/>
    <property type="evidence" value="ECO:0007669"/>
    <property type="project" value="UniProtKB-ARBA"/>
</dbReference>
<evidence type="ECO:0000256" key="1">
    <source>
        <dbReference type="ARBA" id="ARBA00004123"/>
    </source>
</evidence>
<proteinExistence type="inferred from homology"/>
<dbReference type="AlphaFoldDB" id="A0A6D2WJ76"/>
<keyword evidence="3 7" id="KW-0371">Homeobox</keyword>